<keyword evidence="14 15" id="KW-0862">Zinc</keyword>
<comment type="catalytic activity">
    <reaction evidence="13">
        <text>5,6-dihydrouridine(47) in tRNA + NADP(+) = uridine(47) in tRNA + NADPH + H(+)</text>
        <dbReference type="Rhea" id="RHEA:53360"/>
        <dbReference type="Rhea" id="RHEA-COMP:13539"/>
        <dbReference type="Rhea" id="RHEA-COMP:13540"/>
        <dbReference type="ChEBI" id="CHEBI:15378"/>
        <dbReference type="ChEBI" id="CHEBI:57783"/>
        <dbReference type="ChEBI" id="CHEBI:58349"/>
        <dbReference type="ChEBI" id="CHEBI:65315"/>
        <dbReference type="ChEBI" id="CHEBI:74443"/>
        <dbReference type="EC" id="1.3.1.89"/>
    </reaction>
    <physiologicalReaction direction="right-to-left" evidence="13">
        <dbReference type="Rhea" id="RHEA:53362"/>
    </physiologicalReaction>
</comment>
<dbReference type="InterPro" id="IPR000571">
    <property type="entry name" value="Znf_CCCH"/>
</dbReference>
<evidence type="ECO:0000256" key="15">
    <source>
        <dbReference type="RuleBase" id="RU291113"/>
    </source>
</evidence>
<feature type="region of interest" description="Disordered" evidence="16">
    <location>
        <begin position="80"/>
        <end position="120"/>
    </location>
</feature>
<proteinExistence type="inferred from homology"/>
<evidence type="ECO:0000256" key="11">
    <source>
        <dbReference type="ARBA" id="ARBA00048342"/>
    </source>
</evidence>
<keyword evidence="6 15" id="KW-0819">tRNA processing</keyword>
<dbReference type="PROSITE" id="PS50103">
    <property type="entry name" value="ZF_C3H1"/>
    <property type="match status" value="1"/>
</dbReference>
<evidence type="ECO:0000256" key="8">
    <source>
        <dbReference type="ARBA" id="ARBA00023002"/>
    </source>
</evidence>
<gene>
    <name evidence="18" type="ORF">CSSPJE1EN2_LOCUS19780</name>
</gene>
<comment type="cofactor">
    <cofactor evidence="1 15">
        <name>FMN</name>
        <dbReference type="ChEBI" id="CHEBI:58210"/>
    </cofactor>
</comment>
<dbReference type="PANTHER" id="PTHR45846:SF1">
    <property type="entry name" value="TRNA-DIHYDROURIDINE(47) SYNTHASE [NAD(P)(+)]-LIKE"/>
    <property type="match status" value="1"/>
</dbReference>
<feature type="domain" description="C3H1-type" evidence="17">
    <location>
        <begin position="119"/>
        <end position="150"/>
    </location>
</feature>
<evidence type="ECO:0000259" key="17">
    <source>
        <dbReference type="PROSITE" id="PS50103"/>
    </source>
</evidence>
<accession>A0ABP1BPM8</accession>
<comment type="catalytic activity">
    <reaction evidence="10">
        <text>5,6-dihydrouridine(47) in tRNA + NAD(+) = uridine(47) in tRNA + NADH + H(+)</text>
        <dbReference type="Rhea" id="RHEA:53364"/>
        <dbReference type="Rhea" id="RHEA-COMP:13539"/>
        <dbReference type="Rhea" id="RHEA-COMP:13540"/>
        <dbReference type="ChEBI" id="CHEBI:15378"/>
        <dbReference type="ChEBI" id="CHEBI:57540"/>
        <dbReference type="ChEBI" id="CHEBI:57945"/>
        <dbReference type="ChEBI" id="CHEBI:65315"/>
        <dbReference type="ChEBI" id="CHEBI:74443"/>
        <dbReference type="EC" id="1.3.1.89"/>
    </reaction>
    <physiologicalReaction direction="right-to-left" evidence="10">
        <dbReference type="Rhea" id="RHEA:53366"/>
    </physiologicalReaction>
</comment>
<evidence type="ECO:0000313" key="18">
    <source>
        <dbReference type="EMBL" id="CAK9877955.1"/>
    </source>
</evidence>
<evidence type="ECO:0000256" key="2">
    <source>
        <dbReference type="ARBA" id="ARBA00012376"/>
    </source>
</evidence>
<dbReference type="Pfam" id="PF01207">
    <property type="entry name" value="Dus"/>
    <property type="match status" value="1"/>
</dbReference>
<evidence type="ECO:0000256" key="4">
    <source>
        <dbReference type="ARBA" id="ARBA00022643"/>
    </source>
</evidence>
<keyword evidence="3 15" id="KW-0285">Flavoprotein</keyword>
<evidence type="ECO:0000256" key="14">
    <source>
        <dbReference type="PROSITE-ProRule" id="PRU00723"/>
    </source>
</evidence>
<evidence type="ECO:0000256" key="7">
    <source>
        <dbReference type="ARBA" id="ARBA00022857"/>
    </source>
</evidence>
<dbReference type="PROSITE" id="PS01136">
    <property type="entry name" value="UPF0034"/>
    <property type="match status" value="1"/>
</dbReference>
<dbReference type="PANTHER" id="PTHR45846">
    <property type="entry name" value="TRNA-DIHYDROURIDINE(47) SYNTHASE [NAD(P)(+)]-LIKE"/>
    <property type="match status" value="1"/>
</dbReference>
<evidence type="ECO:0000256" key="3">
    <source>
        <dbReference type="ARBA" id="ARBA00022630"/>
    </source>
</evidence>
<evidence type="ECO:0000256" key="1">
    <source>
        <dbReference type="ARBA" id="ARBA00001917"/>
    </source>
</evidence>
<keyword evidence="8 15" id="KW-0560">Oxidoreductase</keyword>
<name>A0ABP1BPM8_9BRYO</name>
<feature type="compositionally biased region" description="Polar residues" evidence="16">
    <location>
        <begin position="19"/>
        <end position="33"/>
    </location>
</feature>
<evidence type="ECO:0000256" key="12">
    <source>
        <dbReference type="ARBA" id="ARBA00049447"/>
    </source>
</evidence>
<dbReference type="SUPFAM" id="SSF51395">
    <property type="entry name" value="FMN-linked oxidoreductases"/>
    <property type="match status" value="1"/>
</dbReference>
<protein>
    <recommendedName>
        <fullName evidence="2 15">tRNA-dihydrouridine(47) synthase [NAD(P)(+)]</fullName>
        <ecNumber evidence="15">1.3.1.-</ecNumber>
    </recommendedName>
    <alternativeName>
        <fullName evidence="15">tRNA-dihydrouridine synthase 3</fullName>
    </alternativeName>
</protein>
<reference evidence="18" key="1">
    <citation type="submission" date="2024-03" db="EMBL/GenBank/DDBJ databases">
        <authorList>
            <consortium name="ELIXIR-Norway"/>
            <consortium name="Elixir Norway"/>
        </authorList>
    </citation>
    <scope>NUCLEOTIDE SEQUENCE</scope>
</reference>
<dbReference type="CDD" id="cd02801">
    <property type="entry name" value="DUS_like_FMN"/>
    <property type="match status" value="1"/>
</dbReference>
<dbReference type="InterPro" id="IPR035587">
    <property type="entry name" value="DUS-like_FMN-bd"/>
</dbReference>
<organism evidence="18 19">
    <name type="scientific">Sphagnum jensenii</name>
    <dbReference type="NCBI Taxonomy" id="128206"/>
    <lineage>
        <taxon>Eukaryota</taxon>
        <taxon>Viridiplantae</taxon>
        <taxon>Streptophyta</taxon>
        <taxon>Embryophyta</taxon>
        <taxon>Bryophyta</taxon>
        <taxon>Sphagnophytina</taxon>
        <taxon>Sphagnopsida</taxon>
        <taxon>Sphagnales</taxon>
        <taxon>Sphagnaceae</taxon>
        <taxon>Sphagnum</taxon>
    </lineage>
</organism>
<evidence type="ECO:0000256" key="5">
    <source>
        <dbReference type="ARBA" id="ARBA00022664"/>
    </source>
</evidence>
<keyword evidence="4 15" id="KW-0288">FMN</keyword>
<evidence type="ECO:0000313" key="19">
    <source>
        <dbReference type="Proteomes" id="UP001497522"/>
    </source>
</evidence>
<evidence type="ECO:0000256" key="13">
    <source>
        <dbReference type="ARBA" id="ARBA00049513"/>
    </source>
</evidence>
<dbReference type="EMBL" id="OZ023707">
    <property type="protein sequence ID" value="CAK9877955.1"/>
    <property type="molecule type" value="Genomic_DNA"/>
</dbReference>
<keyword evidence="7" id="KW-0521">NADP</keyword>
<dbReference type="EC" id="1.3.1.-" evidence="15"/>
<feature type="zinc finger region" description="C3H1-type" evidence="14">
    <location>
        <begin position="119"/>
        <end position="150"/>
    </location>
</feature>
<evidence type="ECO:0000256" key="16">
    <source>
        <dbReference type="SAM" id="MobiDB-lite"/>
    </source>
</evidence>
<evidence type="ECO:0000256" key="9">
    <source>
        <dbReference type="ARBA" id="ARBA00023027"/>
    </source>
</evidence>
<dbReference type="Gene3D" id="3.20.20.70">
    <property type="entry name" value="Aldolase class I"/>
    <property type="match status" value="1"/>
</dbReference>
<sequence length="781" mass="86592">METEHVEGKSAGNGILASGRQTMSDSAKPTLESNDAYPSVEELIAKARAPVKREYLRQSGTRVLANTVVMTEETMAKLREEEGDDAEMMPSGNSIPKTSVEKKSKRQQRRDRKEARSNKSVENLCGSVAKTGDVNACRFGTSCHFNHDLAAYLAQKPPDIPGQCPFLGGDIRCPYGYACRYVGTHPKTSSADLEGQLSKAETRDKNGPLSSIQELNNLNKGFQKLLWKNAVTFPKADAQLGALGLLGKAKKIVMKISANGSEKDTKQSAPMDPAPELSLVESLGNEIKEGIKPVSPTDLVLNNLDVKLLATPVEKISVYTQTALENSLPDEVSKISKELEPTRTGGLAGMPSSAFTSLDTEFPPQKRIRTETETTEFGDDGHEIFGFRENGDEERTNREIEDDKDWKSMANEVTLPLREKKLIDFRGKLYLAPLTTVGNLPFRRVCKKLGADITCGEMAMCTNLLQGQASEWALLRRHAEEDMFGVQICGAHPDTVARAAELIERECQVDFIDLNLGCPIDLVVNKGAGSSLLTKPARLEQIVRATAAAIDTPLTLKVRMGYFEGRNCAHSLIPRMARWGASAVTVHGRTRQQRYSKAADWDYVQQCVREVPDDLQLVGNGDIFSYTEYGKHIQACGSKLATCMIARGALVKPWIFTEIKEQRHWDITAEERLNILRDYVAFGLKHWGSDTKGVETTRHFLLEWLSYAHRYIPVGLLEVIPQQLNWRPPNYFGRNDLETLMASDSAADWVRLTELVLGPPPSNFTFSPKHKSNAYDKAENG</sequence>
<keyword evidence="19" id="KW-1185">Reference proteome</keyword>
<comment type="catalytic activity">
    <reaction evidence="12">
        <text>a 5,6-dihydrouridine in mRNA + NADP(+) = a uridine in mRNA + NADPH + H(+)</text>
        <dbReference type="Rhea" id="RHEA:69855"/>
        <dbReference type="Rhea" id="RHEA-COMP:14658"/>
        <dbReference type="Rhea" id="RHEA-COMP:17789"/>
        <dbReference type="ChEBI" id="CHEBI:15378"/>
        <dbReference type="ChEBI" id="CHEBI:57783"/>
        <dbReference type="ChEBI" id="CHEBI:58349"/>
        <dbReference type="ChEBI" id="CHEBI:65315"/>
        <dbReference type="ChEBI" id="CHEBI:74443"/>
    </reaction>
    <physiologicalReaction direction="right-to-left" evidence="12">
        <dbReference type="Rhea" id="RHEA:69857"/>
    </physiologicalReaction>
</comment>
<keyword evidence="14 15" id="KW-0479">Metal-binding</keyword>
<evidence type="ECO:0000256" key="10">
    <source>
        <dbReference type="ARBA" id="ARBA00048266"/>
    </source>
</evidence>
<dbReference type="Pfam" id="PF25585">
    <property type="entry name" value="zf-CCCH_DUS3L"/>
    <property type="match status" value="1"/>
</dbReference>
<keyword evidence="5" id="KW-0507">mRNA processing</keyword>
<dbReference type="Proteomes" id="UP001497522">
    <property type="component" value="Chromosome 6"/>
</dbReference>
<keyword evidence="14 15" id="KW-0863">Zinc-finger</keyword>
<evidence type="ECO:0000256" key="6">
    <source>
        <dbReference type="ARBA" id="ARBA00022694"/>
    </source>
</evidence>
<dbReference type="InterPro" id="IPR013785">
    <property type="entry name" value="Aldolase_TIM"/>
</dbReference>
<keyword evidence="9" id="KW-0520">NAD</keyword>
<comment type="similarity">
    <text evidence="15">Belongs to the dus family. Dus3 subfamily.</text>
</comment>
<comment type="catalytic activity">
    <reaction evidence="11">
        <text>a 5,6-dihydrouridine in mRNA + NAD(+) = a uridine in mRNA + NADH + H(+)</text>
        <dbReference type="Rhea" id="RHEA:69851"/>
        <dbReference type="Rhea" id="RHEA-COMP:14658"/>
        <dbReference type="Rhea" id="RHEA-COMP:17789"/>
        <dbReference type="ChEBI" id="CHEBI:15378"/>
        <dbReference type="ChEBI" id="CHEBI:57540"/>
        <dbReference type="ChEBI" id="CHEBI:57945"/>
        <dbReference type="ChEBI" id="CHEBI:65315"/>
        <dbReference type="ChEBI" id="CHEBI:74443"/>
    </reaction>
    <physiologicalReaction direction="right-to-left" evidence="11">
        <dbReference type="Rhea" id="RHEA:69853"/>
    </physiologicalReaction>
</comment>
<dbReference type="InterPro" id="IPR018517">
    <property type="entry name" value="tRNA_hU_synthase_CS"/>
</dbReference>
<feature type="region of interest" description="Disordered" evidence="16">
    <location>
        <begin position="1"/>
        <end position="33"/>
    </location>
</feature>